<name>A0A7S1AUD1_NOCSC</name>
<dbReference type="GO" id="GO:0005829">
    <property type="term" value="C:cytosol"/>
    <property type="evidence" value="ECO:0007669"/>
    <property type="project" value="TreeGrafter"/>
</dbReference>
<dbReference type="SMART" id="SM00368">
    <property type="entry name" value="LRR_RI"/>
    <property type="match status" value="3"/>
</dbReference>
<dbReference type="SMART" id="SM00367">
    <property type="entry name" value="LRR_CC"/>
    <property type="match status" value="2"/>
</dbReference>
<sequence>MPWCCRRRAFEEQRLLNEISKITEDLAAMKDTIQERRDCIISLETRLRKLTTSLPVIGDVDAKELRWKYNTTQSLHVSIKTQCVLLVRGDWLVNYAGPLPRRQDLPTEAVWDPDQLSYLKHVLVERSTGDEVAVIVVSYCWQTPSHPDPDGKLSHVLKPVLAAFHRDVSKTAVFLDWCSLFQEPRTEDEDKKFWRGMRHTTLWFSSSRTWVWRLTKFAEGSRSYASRGWPTFESAVAHLNHASGTVVDIAAGTVESASWDAIAALGKVQLQCPMLPQAFTELMLSRGDGGDHQIGFSHQDDRTFIYTQYHETFKNIMGSHEILHLGNLEWDDTACEVLARGLLQCTRLWWLRLGNNRIGDVGVMALADVLVLCKRLQELDLSNNVIGDVGVVALAGELQDCPSLDILDLSGNLIGETGASALSAACLASEISFSVASNTLT</sequence>
<dbReference type="GO" id="GO:0031267">
    <property type="term" value="F:small GTPase binding"/>
    <property type="evidence" value="ECO:0007669"/>
    <property type="project" value="TreeGrafter"/>
</dbReference>
<dbReference type="Pfam" id="PF13516">
    <property type="entry name" value="LRR_6"/>
    <property type="match status" value="3"/>
</dbReference>
<gene>
    <name evidence="4" type="ORF">NSCI0253_LOCUS39080</name>
</gene>
<evidence type="ECO:0000256" key="2">
    <source>
        <dbReference type="ARBA" id="ARBA00022614"/>
    </source>
</evidence>
<dbReference type="InterPro" id="IPR027038">
    <property type="entry name" value="RanGap"/>
</dbReference>
<dbReference type="AlphaFoldDB" id="A0A7S1AUD1"/>
<dbReference type="Gene3D" id="3.80.10.10">
    <property type="entry name" value="Ribonuclease Inhibitor"/>
    <property type="match status" value="1"/>
</dbReference>
<dbReference type="GO" id="GO:0005096">
    <property type="term" value="F:GTPase activator activity"/>
    <property type="evidence" value="ECO:0007669"/>
    <property type="project" value="UniProtKB-KW"/>
</dbReference>
<protein>
    <submittedName>
        <fullName evidence="4">Uncharacterized protein</fullName>
    </submittedName>
</protein>
<dbReference type="InterPro" id="IPR006553">
    <property type="entry name" value="Leu-rich_rpt_Cys-con_subtyp"/>
</dbReference>
<proteinExistence type="predicted"/>
<evidence type="ECO:0000313" key="4">
    <source>
        <dbReference type="EMBL" id="CAD8864725.1"/>
    </source>
</evidence>
<dbReference type="InterPro" id="IPR001611">
    <property type="entry name" value="Leu-rich_rpt"/>
</dbReference>
<evidence type="ECO:0000256" key="3">
    <source>
        <dbReference type="ARBA" id="ARBA00022737"/>
    </source>
</evidence>
<dbReference type="GO" id="GO:0005634">
    <property type="term" value="C:nucleus"/>
    <property type="evidence" value="ECO:0007669"/>
    <property type="project" value="TreeGrafter"/>
</dbReference>
<dbReference type="PANTHER" id="PTHR24113">
    <property type="entry name" value="RAN GTPASE-ACTIVATING PROTEIN 1"/>
    <property type="match status" value="1"/>
</dbReference>
<reference evidence="4" key="1">
    <citation type="submission" date="2021-01" db="EMBL/GenBank/DDBJ databases">
        <authorList>
            <person name="Corre E."/>
            <person name="Pelletier E."/>
            <person name="Niang G."/>
            <person name="Scheremetjew M."/>
            <person name="Finn R."/>
            <person name="Kale V."/>
            <person name="Holt S."/>
            <person name="Cochrane G."/>
            <person name="Meng A."/>
            <person name="Brown T."/>
            <person name="Cohen L."/>
        </authorList>
    </citation>
    <scope>NUCLEOTIDE SEQUENCE</scope>
</reference>
<keyword evidence="2" id="KW-0433">Leucine-rich repeat</keyword>
<organism evidence="4">
    <name type="scientific">Noctiluca scintillans</name>
    <name type="common">Sea sparkle</name>
    <name type="synonym">Red tide dinoflagellate</name>
    <dbReference type="NCBI Taxonomy" id="2966"/>
    <lineage>
        <taxon>Eukaryota</taxon>
        <taxon>Sar</taxon>
        <taxon>Alveolata</taxon>
        <taxon>Dinophyceae</taxon>
        <taxon>Noctilucales</taxon>
        <taxon>Noctilucaceae</taxon>
        <taxon>Noctiluca</taxon>
    </lineage>
</organism>
<dbReference type="SUPFAM" id="SSF52047">
    <property type="entry name" value="RNI-like"/>
    <property type="match status" value="1"/>
</dbReference>
<keyword evidence="1" id="KW-0343">GTPase activation</keyword>
<dbReference type="EMBL" id="HBFQ01055011">
    <property type="protein sequence ID" value="CAD8864725.1"/>
    <property type="molecule type" value="Transcribed_RNA"/>
</dbReference>
<dbReference type="GO" id="GO:0006913">
    <property type="term" value="P:nucleocytoplasmic transport"/>
    <property type="evidence" value="ECO:0007669"/>
    <property type="project" value="TreeGrafter"/>
</dbReference>
<keyword evidence="3" id="KW-0677">Repeat</keyword>
<accession>A0A7S1AUD1</accession>
<evidence type="ECO:0000256" key="1">
    <source>
        <dbReference type="ARBA" id="ARBA00022468"/>
    </source>
</evidence>
<dbReference type="GO" id="GO:0048471">
    <property type="term" value="C:perinuclear region of cytoplasm"/>
    <property type="evidence" value="ECO:0007669"/>
    <property type="project" value="TreeGrafter"/>
</dbReference>
<dbReference type="InterPro" id="IPR032675">
    <property type="entry name" value="LRR_dom_sf"/>
</dbReference>
<dbReference type="PANTHER" id="PTHR24113:SF12">
    <property type="entry name" value="RAN GTPASE-ACTIVATING PROTEIN 1"/>
    <property type="match status" value="1"/>
</dbReference>